<evidence type="ECO:0000313" key="2">
    <source>
        <dbReference type="Proteomes" id="UP000274131"/>
    </source>
</evidence>
<proteinExistence type="predicted"/>
<dbReference type="STRING" id="51028.A0A0N4VA69"/>
<accession>A0A0N4VA69</accession>
<dbReference type="WBParaSite" id="EVEC_0000735201-mRNA-1">
    <property type="protein sequence ID" value="EVEC_0000735201-mRNA-1"/>
    <property type="gene ID" value="EVEC_0000735201"/>
</dbReference>
<reference evidence="1 2" key="2">
    <citation type="submission" date="2018-10" db="EMBL/GenBank/DDBJ databases">
        <authorList>
            <consortium name="Pathogen Informatics"/>
        </authorList>
    </citation>
    <scope>NUCLEOTIDE SEQUENCE [LARGE SCALE GENOMIC DNA]</scope>
</reference>
<name>A0A0N4VA69_ENTVE</name>
<dbReference type="OrthoDB" id="5847693at2759"/>
<protein>
    <submittedName>
        <fullName evidence="3">C-type lectin domain-containing protein</fullName>
    </submittedName>
</protein>
<dbReference type="Proteomes" id="UP000274131">
    <property type="component" value="Unassembled WGS sequence"/>
</dbReference>
<dbReference type="AlphaFoldDB" id="A0A0N4VA69"/>
<gene>
    <name evidence="1" type="ORF">EVEC_LOCUS6873</name>
</gene>
<dbReference type="EMBL" id="UXUI01008681">
    <property type="protein sequence ID" value="VDD92122.1"/>
    <property type="molecule type" value="Genomic_DNA"/>
</dbReference>
<keyword evidence="2" id="KW-1185">Reference proteome</keyword>
<organism evidence="3">
    <name type="scientific">Enterobius vermicularis</name>
    <name type="common">Human pinworm</name>
    <dbReference type="NCBI Taxonomy" id="51028"/>
    <lineage>
        <taxon>Eukaryota</taxon>
        <taxon>Metazoa</taxon>
        <taxon>Ecdysozoa</taxon>
        <taxon>Nematoda</taxon>
        <taxon>Chromadorea</taxon>
        <taxon>Rhabditida</taxon>
        <taxon>Spirurina</taxon>
        <taxon>Oxyuridomorpha</taxon>
        <taxon>Oxyuroidea</taxon>
        <taxon>Oxyuridae</taxon>
        <taxon>Enterobius</taxon>
    </lineage>
</organism>
<evidence type="ECO:0000313" key="3">
    <source>
        <dbReference type="WBParaSite" id="EVEC_0000735201-mRNA-1"/>
    </source>
</evidence>
<sequence length="297" mass="33499">MSYNHHISLPETTKSQFAMHLCYLDPRRLHNPTSSIRKGRPHHVPLVSSNETGTLFAIPKPTDCEVSPEKLPMEAIITLYTRNLREAEAFSCFNVSREVCTKTFLLISLAVTKDETTKAPISSVVCQQLISNKHWGSITLEKITNDSWSSKHPVQYSYAWMGSSCHTTSNLHLQAGTAATIDDKHVITTLGDARGCRPSLGTCRLRDSLLVWNTHRMEQQCEYEKDGQYEAQVLNDKIFVNSLQTVFTFKVDQEPTKRVQKDCKLTDAWGMLGGDIKTIDSRTLKNSSLPPLNRTML</sequence>
<reference evidence="3" key="1">
    <citation type="submission" date="2017-02" db="UniProtKB">
        <authorList>
            <consortium name="WormBaseParasite"/>
        </authorList>
    </citation>
    <scope>IDENTIFICATION</scope>
</reference>
<evidence type="ECO:0000313" key="1">
    <source>
        <dbReference type="EMBL" id="VDD92122.1"/>
    </source>
</evidence>